<dbReference type="Pfam" id="PF06983">
    <property type="entry name" value="3-dmu-9_3-mt"/>
    <property type="match status" value="1"/>
</dbReference>
<dbReference type="InterPro" id="IPR029068">
    <property type="entry name" value="Glyas_Bleomycin-R_OHBP_Dase"/>
</dbReference>
<accession>A0A5B8XXL3</accession>
<feature type="domain" description="PhnB-like" evidence="1">
    <location>
        <begin position="6"/>
        <end position="115"/>
    </location>
</feature>
<dbReference type="PIRSF" id="PIRSF021700">
    <property type="entry name" value="3_dmu_93_MTrfase"/>
    <property type="match status" value="1"/>
</dbReference>
<dbReference type="EMBL" id="CP042467">
    <property type="protein sequence ID" value="QED29927.1"/>
    <property type="molecule type" value="Genomic_DNA"/>
</dbReference>
<keyword evidence="3" id="KW-1185">Reference proteome</keyword>
<evidence type="ECO:0000313" key="2">
    <source>
        <dbReference type="EMBL" id="QED29927.1"/>
    </source>
</evidence>
<dbReference type="KEGG" id="bbae:FRD01_22355"/>
<dbReference type="CDD" id="cd06588">
    <property type="entry name" value="PhnB_like"/>
    <property type="match status" value="1"/>
</dbReference>
<dbReference type="AlphaFoldDB" id="A0A5B8XXL3"/>
<evidence type="ECO:0000313" key="3">
    <source>
        <dbReference type="Proteomes" id="UP000321595"/>
    </source>
</evidence>
<dbReference type="Proteomes" id="UP000321595">
    <property type="component" value="Chromosome"/>
</dbReference>
<dbReference type="Gene3D" id="3.10.180.10">
    <property type="entry name" value="2,3-Dihydroxybiphenyl 1,2-Dioxygenase, domain 1"/>
    <property type="match status" value="1"/>
</dbReference>
<dbReference type="InterPro" id="IPR028973">
    <property type="entry name" value="PhnB-like"/>
</dbReference>
<sequence>MTFRSKVRTCLWFEKHGLKAAEFYVSLLPNSEIDAVYAHGNPDDPMVVEFTLHGCPMMILTGGPHYELSPAASISVLTKDQEETDHLWSSLIADGGAESRCGWLVDRFGVSWQIVPEVLPQLLGSEDREAASRAQAAMMEMGKFDIAALEAAFNNTP</sequence>
<dbReference type="SUPFAM" id="SSF54593">
    <property type="entry name" value="Glyoxalase/Bleomycin resistance protein/Dihydroxybiphenyl dioxygenase"/>
    <property type="match status" value="1"/>
</dbReference>
<dbReference type="InterPro" id="IPR009725">
    <property type="entry name" value="3_dmu_93_MTrfase"/>
</dbReference>
<dbReference type="RefSeq" id="WP_146963160.1">
    <property type="nucleotide sequence ID" value="NZ_CP042467.1"/>
</dbReference>
<gene>
    <name evidence="2" type="ORF">FRD01_22355</name>
</gene>
<dbReference type="OrthoDB" id="5293819at2"/>
<protein>
    <submittedName>
        <fullName evidence="2">VOC family protein</fullName>
    </submittedName>
</protein>
<dbReference type="PANTHER" id="PTHR33990:SF2">
    <property type="entry name" value="PHNB-LIKE DOMAIN-CONTAINING PROTEIN"/>
    <property type="match status" value="1"/>
</dbReference>
<evidence type="ECO:0000259" key="1">
    <source>
        <dbReference type="Pfam" id="PF06983"/>
    </source>
</evidence>
<dbReference type="PANTHER" id="PTHR33990">
    <property type="entry name" value="PROTEIN YJDN-RELATED"/>
    <property type="match status" value="1"/>
</dbReference>
<organism evidence="2 3">
    <name type="scientific">Microvenator marinus</name>
    <dbReference type="NCBI Taxonomy" id="2600177"/>
    <lineage>
        <taxon>Bacteria</taxon>
        <taxon>Deltaproteobacteria</taxon>
        <taxon>Bradymonadales</taxon>
        <taxon>Microvenatoraceae</taxon>
        <taxon>Microvenator</taxon>
    </lineage>
</organism>
<reference evidence="2 3" key="1">
    <citation type="submission" date="2019-08" db="EMBL/GenBank/DDBJ databases">
        <authorList>
            <person name="Liang Q."/>
        </authorList>
    </citation>
    <scope>NUCLEOTIDE SEQUENCE [LARGE SCALE GENOMIC DNA]</scope>
    <source>
        <strain evidence="2 3">V1718</strain>
    </source>
</reference>
<name>A0A5B8XXL3_9DELT</name>
<proteinExistence type="predicted"/>